<gene>
    <name evidence="2" type="ORF">H1D41_08345</name>
</gene>
<dbReference type="Gene3D" id="2.170.16.10">
    <property type="entry name" value="Hedgehog/Intein (Hint) domain"/>
    <property type="match status" value="1"/>
</dbReference>
<comment type="caution">
    <text evidence="2">The sequence shown here is derived from an EMBL/GenBank/DDBJ whole genome shotgun (WGS) entry which is preliminary data.</text>
</comment>
<keyword evidence="3" id="KW-1185">Reference proteome</keyword>
<evidence type="ECO:0000313" key="2">
    <source>
        <dbReference type="EMBL" id="MBI1493638.1"/>
    </source>
</evidence>
<dbReference type="Pfam" id="PF13403">
    <property type="entry name" value="Hint_2"/>
    <property type="match status" value="1"/>
</dbReference>
<evidence type="ECO:0000259" key="1">
    <source>
        <dbReference type="Pfam" id="PF13403"/>
    </source>
</evidence>
<reference evidence="2" key="1">
    <citation type="submission" date="2020-10" db="EMBL/GenBank/DDBJ databases">
        <title>Paenihalocynthiibacter styelae gen. nov., sp. nov., isolated from stalked sea squirt Styela clava.</title>
        <authorList>
            <person name="Kim Y.-O."/>
            <person name="Yoon J.-H."/>
        </authorList>
    </citation>
    <scope>NUCLEOTIDE SEQUENCE</scope>
    <source>
        <strain evidence="2">MYP1-1</strain>
    </source>
</reference>
<dbReference type="InterPro" id="IPR036844">
    <property type="entry name" value="Hint_dom_sf"/>
</dbReference>
<proteinExistence type="predicted"/>
<sequence length="180" mass="18822">MAVQIGGLSNSSETGDVTINGLDVNLQTLIDNGDALIVSSSLLPHGQINYISGANDGIIDSDGNARGMSSSSPLDQLVISFNIPITTLNIVGNGGSGNVLLLDIYLDDTVPICFTADTCILTSDGAKSIQNIQVGDLIITADNGLKPVRWIGSNKISRTRLESNHKLRPIRITAGALGHN</sequence>
<dbReference type="InterPro" id="IPR028992">
    <property type="entry name" value="Hedgehog/Intein_dom"/>
</dbReference>
<organism evidence="2 3">
    <name type="scientific">Halocynthiibacter styelae</name>
    <dbReference type="NCBI Taxonomy" id="2761955"/>
    <lineage>
        <taxon>Bacteria</taxon>
        <taxon>Pseudomonadati</taxon>
        <taxon>Pseudomonadota</taxon>
        <taxon>Alphaproteobacteria</taxon>
        <taxon>Rhodobacterales</taxon>
        <taxon>Paracoccaceae</taxon>
        <taxon>Halocynthiibacter</taxon>
    </lineage>
</organism>
<evidence type="ECO:0000313" key="3">
    <source>
        <dbReference type="Proteomes" id="UP000640583"/>
    </source>
</evidence>
<name>A0A8J7IVW5_9RHOB</name>
<dbReference type="EMBL" id="JADCKQ010000005">
    <property type="protein sequence ID" value="MBI1493638.1"/>
    <property type="molecule type" value="Genomic_DNA"/>
</dbReference>
<dbReference type="SUPFAM" id="SSF51294">
    <property type="entry name" value="Hedgehog/intein (Hint) domain"/>
    <property type="match status" value="1"/>
</dbReference>
<accession>A0A8J7IVW5</accession>
<dbReference type="AlphaFoldDB" id="A0A8J7IVW5"/>
<protein>
    <submittedName>
        <fullName evidence="2">Hint domain-containing protein</fullName>
    </submittedName>
</protein>
<feature type="domain" description="Hedgehog/Intein (Hint)" evidence="1">
    <location>
        <begin position="112"/>
        <end position="179"/>
    </location>
</feature>
<dbReference type="Proteomes" id="UP000640583">
    <property type="component" value="Unassembled WGS sequence"/>
</dbReference>